<evidence type="ECO:0000313" key="3">
    <source>
        <dbReference type="Proteomes" id="UP000252706"/>
    </source>
</evidence>
<protein>
    <recommendedName>
        <fullName evidence="4">D-galactarate dehydratase</fullName>
    </recommendedName>
</protein>
<gene>
    <name evidence="2" type="ORF">DS909_18335</name>
</gene>
<reference evidence="2 3" key="1">
    <citation type="submission" date="2018-07" db="EMBL/GenBank/DDBJ databases">
        <title>Modular assembly of carbohydrate-degrading microbial communities in the ocean.</title>
        <authorList>
            <person name="Enke T.N."/>
            <person name="Datta M.S."/>
            <person name="Schwartzman J.A."/>
            <person name="Cermak N."/>
            <person name="Schmitz D.A."/>
            <person name="Barrere J."/>
            <person name="Cordero O.X."/>
        </authorList>
    </citation>
    <scope>NUCLEOTIDE SEQUENCE [LARGE SCALE GENOMIC DNA]</scope>
    <source>
        <strain evidence="2 3">C3M10</strain>
    </source>
</reference>
<evidence type="ECO:0000313" key="2">
    <source>
        <dbReference type="EMBL" id="RBW51552.1"/>
    </source>
</evidence>
<proteinExistence type="predicted"/>
<evidence type="ECO:0000256" key="1">
    <source>
        <dbReference type="SAM" id="MobiDB-lite"/>
    </source>
</evidence>
<dbReference type="RefSeq" id="WP_113824907.1">
    <property type="nucleotide sequence ID" value="NZ_QOCE01000045.1"/>
</dbReference>
<dbReference type="Proteomes" id="UP000252706">
    <property type="component" value="Unassembled WGS sequence"/>
</dbReference>
<dbReference type="EMBL" id="QOCE01000045">
    <property type="protein sequence ID" value="RBW51552.1"/>
    <property type="molecule type" value="Genomic_DNA"/>
</dbReference>
<dbReference type="OrthoDB" id="7871639at2"/>
<dbReference type="AlphaFoldDB" id="A0A366WU24"/>
<sequence length="148" mass="15541">MRYILCLSFVLIAGCDQIRSTKDRLFQKPPAESTIVDPDTGPAEEGPAVEPTEEASAEPVASNPGWEGSKSTIAGLGDPTKAGRWMETPIVSSEINGRIVARKTGASAYVTLVPSGGAPTSGSHLSLDAMRALLAPLDELVELDVYSN</sequence>
<evidence type="ECO:0008006" key="4">
    <source>
        <dbReference type="Google" id="ProtNLM"/>
    </source>
</evidence>
<comment type="caution">
    <text evidence="2">The sequence shown here is derived from an EMBL/GenBank/DDBJ whole genome shotgun (WGS) entry which is preliminary data.</text>
</comment>
<name>A0A366WU24_9RHOB</name>
<feature type="region of interest" description="Disordered" evidence="1">
    <location>
        <begin position="29"/>
        <end position="82"/>
    </location>
</feature>
<accession>A0A366WU24</accession>
<organism evidence="2 3">
    <name type="scientific">Phaeobacter gallaeciensis</name>
    <dbReference type="NCBI Taxonomy" id="60890"/>
    <lineage>
        <taxon>Bacteria</taxon>
        <taxon>Pseudomonadati</taxon>
        <taxon>Pseudomonadota</taxon>
        <taxon>Alphaproteobacteria</taxon>
        <taxon>Rhodobacterales</taxon>
        <taxon>Roseobacteraceae</taxon>
        <taxon>Phaeobacter</taxon>
    </lineage>
</organism>
<dbReference type="PROSITE" id="PS51257">
    <property type="entry name" value="PROKAR_LIPOPROTEIN"/>
    <property type="match status" value="1"/>
</dbReference>